<dbReference type="OrthoDB" id="654191at2759"/>
<sequence length="162" mass="17621">MSRLFTVLKFDKIINFNNIPGATHHSNSIPNGYCGFNWKNVAYMHESEAKDRLDGFKNAFTSSSYVAFNAGGRSMSIKSGTPVSLLSIVACAVTNDNLQLTLTGSCSGHLMMTKAVILKTNKSKIIELGWKNIDEVHFDAEGGTPHTGASTTRFAIGQLNLF</sequence>
<keyword evidence="3" id="KW-1185">Reference proteome</keyword>
<reference evidence="1" key="1">
    <citation type="submission" date="2021-02" db="EMBL/GenBank/DDBJ databases">
        <authorList>
            <person name="Nowell W R."/>
        </authorList>
    </citation>
    <scope>NUCLEOTIDE SEQUENCE</scope>
</reference>
<dbReference type="Proteomes" id="UP000681722">
    <property type="component" value="Unassembled WGS sequence"/>
</dbReference>
<evidence type="ECO:0000313" key="1">
    <source>
        <dbReference type="EMBL" id="CAF0966953.1"/>
    </source>
</evidence>
<accession>A0A814EEN5</accession>
<dbReference type="EMBL" id="CAJOBC010002583">
    <property type="protein sequence ID" value="CAF3740439.1"/>
    <property type="molecule type" value="Genomic_DNA"/>
</dbReference>
<evidence type="ECO:0000313" key="2">
    <source>
        <dbReference type="EMBL" id="CAF3740439.1"/>
    </source>
</evidence>
<dbReference type="AlphaFoldDB" id="A0A814EEN5"/>
<comment type="caution">
    <text evidence="1">The sequence shown here is derived from an EMBL/GenBank/DDBJ whole genome shotgun (WGS) entry which is preliminary data.</text>
</comment>
<name>A0A814EEN5_9BILA</name>
<protein>
    <submittedName>
        <fullName evidence="1">Uncharacterized protein</fullName>
    </submittedName>
</protein>
<gene>
    <name evidence="1" type="ORF">GPM918_LOCUS12029</name>
    <name evidence="2" type="ORF">SRO942_LOCUS12030</name>
</gene>
<evidence type="ECO:0000313" key="3">
    <source>
        <dbReference type="Proteomes" id="UP000663829"/>
    </source>
</evidence>
<proteinExistence type="predicted"/>
<dbReference type="Proteomes" id="UP000663829">
    <property type="component" value="Unassembled WGS sequence"/>
</dbReference>
<organism evidence="1 3">
    <name type="scientific">Didymodactylos carnosus</name>
    <dbReference type="NCBI Taxonomy" id="1234261"/>
    <lineage>
        <taxon>Eukaryota</taxon>
        <taxon>Metazoa</taxon>
        <taxon>Spiralia</taxon>
        <taxon>Gnathifera</taxon>
        <taxon>Rotifera</taxon>
        <taxon>Eurotatoria</taxon>
        <taxon>Bdelloidea</taxon>
        <taxon>Philodinida</taxon>
        <taxon>Philodinidae</taxon>
        <taxon>Didymodactylos</taxon>
    </lineage>
</organism>
<dbReference type="EMBL" id="CAJNOQ010002583">
    <property type="protein sequence ID" value="CAF0966953.1"/>
    <property type="molecule type" value="Genomic_DNA"/>
</dbReference>